<dbReference type="EMBL" id="QUOU01000001">
    <property type="protein sequence ID" value="REL25835.1"/>
    <property type="molecule type" value="Genomic_DNA"/>
</dbReference>
<gene>
    <name evidence="6" type="ORF">DXX93_04175</name>
</gene>
<evidence type="ECO:0000259" key="5">
    <source>
        <dbReference type="Pfam" id="PF12945"/>
    </source>
</evidence>
<dbReference type="InterPro" id="IPR009926">
    <property type="entry name" value="T3SS_YcgR_PilZN"/>
</dbReference>
<dbReference type="InterPro" id="IPR012349">
    <property type="entry name" value="Split_barrel_FMN-bd"/>
</dbReference>
<keyword evidence="6" id="KW-0966">Cell projection</keyword>
<dbReference type="SUPFAM" id="SSF141371">
    <property type="entry name" value="PilZ domain-like"/>
    <property type="match status" value="2"/>
</dbReference>
<comment type="caution">
    <text evidence="6">The sequence shown here is derived from an EMBL/GenBank/DDBJ whole genome shotgun (WGS) entry which is preliminary data.</text>
</comment>
<evidence type="ECO:0000256" key="1">
    <source>
        <dbReference type="ARBA" id="ARBA00022636"/>
    </source>
</evidence>
<keyword evidence="6" id="KW-0282">Flagellum</keyword>
<dbReference type="AlphaFoldDB" id="A0A3E0TPC6"/>
<proteinExistence type="predicted"/>
<dbReference type="Pfam" id="PF07238">
    <property type="entry name" value="PilZ"/>
    <property type="match status" value="1"/>
</dbReference>
<evidence type="ECO:0000256" key="2">
    <source>
        <dbReference type="ARBA" id="ARBA00022741"/>
    </source>
</evidence>
<keyword evidence="2" id="KW-0547">Nucleotide-binding</keyword>
<dbReference type="GO" id="GO:0035438">
    <property type="term" value="F:cyclic-di-GMP binding"/>
    <property type="evidence" value="ECO:0007669"/>
    <property type="project" value="InterPro"/>
</dbReference>
<feature type="domain" description="PilZ" evidence="4">
    <location>
        <begin position="120"/>
        <end position="211"/>
    </location>
</feature>
<evidence type="ECO:0000313" key="7">
    <source>
        <dbReference type="Proteomes" id="UP000256478"/>
    </source>
</evidence>
<feature type="domain" description="Type III secretion system flagellar brake protein YcgR PilZN" evidence="5">
    <location>
        <begin position="23"/>
        <end position="112"/>
    </location>
</feature>
<evidence type="ECO:0000256" key="3">
    <source>
        <dbReference type="ARBA" id="ARBA00023143"/>
    </source>
</evidence>
<accession>A0A3E0TPC6</accession>
<dbReference type="Gene3D" id="2.40.10.220">
    <property type="entry name" value="predicted glycosyltransferase like domains"/>
    <property type="match status" value="1"/>
</dbReference>
<evidence type="ECO:0000259" key="4">
    <source>
        <dbReference type="Pfam" id="PF07238"/>
    </source>
</evidence>
<evidence type="ECO:0000313" key="6">
    <source>
        <dbReference type="EMBL" id="REL25835.1"/>
    </source>
</evidence>
<keyword evidence="3" id="KW-0975">Bacterial flagellum</keyword>
<reference evidence="6 7" key="1">
    <citation type="submission" date="2018-08" db="EMBL/GenBank/DDBJ databases">
        <title>Thalassotalea euphylliae genome.</title>
        <authorList>
            <person name="Summers S."/>
            <person name="Rice S.A."/>
            <person name="Freckelton M.L."/>
            <person name="Nedved B.T."/>
            <person name="Hadfield M.G."/>
        </authorList>
    </citation>
    <scope>NUCLEOTIDE SEQUENCE [LARGE SCALE GENOMIC DNA]</scope>
    <source>
        <strain evidence="6 7">H1</strain>
    </source>
</reference>
<name>A0A3E0TPC6_9GAMM</name>
<dbReference type="InterPro" id="IPR009875">
    <property type="entry name" value="PilZ_domain"/>
</dbReference>
<dbReference type="Pfam" id="PF12945">
    <property type="entry name" value="PilZNR"/>
    <property type="match status" value="1"/>
</dbReference>
<keyword evidence="1" id="KW-0973">c-di-GMP</keyword>
<dbReference type="OrthoDB" id="6262602at2"/>
<dbReference type="RefSeq" id="WP_116006961.1">
    <property type="nucleotide sequence ID" value="NZ_QUOU01000001.1"/>
</dbReference>
<dbReference type="Gene3D" id="2.30.110.10">
    <property type="entry name" value="Electron Transport, Fmn-binding Protein, Chain A"/>
    <property type="match status" value="1"/>
</dbReference>
<sequence>MPEPIKVDVANRLNRNLGLFNAGSQVTIDIVTPAGKRGKFRTTFIGFLSKQYVLIQYPDSNKLGGFGQYITQGANITVRGVVEGHEGSIVAFVSPVLQTIQIPSRLMVLDFPKTVSLQNLRSTVRIDTDIKAKVKVNDDYWQASIQDISAKGCQLSVNNGDSLVLSKEQDILIVIEDFQGKSNVKLDAVICNVKTQVDSIAVGVQFKAKASKPIIDLLNAALTSEA</sequence>
<protein>
    <submittedName>
        <fullName evidence="6">Flagellar brake protein</fullName>
    </submittedName>
</protein>
<keyword evidence="6" id="KW-0969">Cilium</keyword>
<dbReference type="Proteomes" id="UP000256478">
    <property type="component" value="Unassembled WGS sequence"/>
</dbReference>
<organism evidence="6 7">
    <name type="scientific">Thalassotalea euphylliae</name>
    <dbReference type="NCBI Taxonomy" id="1655234"/>
    <lineage>
        <taxon>Bacteria</taxon>
        <taxon>Pseudomonadati</taxon>
        <taxon>Pseudomonadota</taxon>
        <taxon>Gammaproteobacteria</taxon>
        <taxon>Alteromonadales</taxon>
        <taxon>Colwelliaceae</taxon>
        <taxon>Thalassotalea</taxon>
    </lineage>
</organism>